<keyword evidence="4" id="KW-1185">Reference proteome</keyword>
<feature type="region of interest" description="Disordered" evidence="1">
    <location>
        <begin position="339"/>
        <end position="361"/>
    </location>
</feature>
<dbReference type="EMBL" id="AP019782">
    <property type="protein sequence ID" value="BBL71041.1"/>
    <property type="molecule type" value="Genomic_DNA"/>
</dbReference>
<feature type="compositionally biased region" description="Polar residues" evidence="1">
    <location>
        <begin position="13"/>
        <end position="23"/>
    </location>
</feature>
<protein>
    <recommendedName>
        <fullName evidence="2">eCIS core domain-containing protein</fullName>
    </recommendedName>
</protein>
<evidence type="ECO:0000313" key="3">
    <source>
        <dbReference type="EMBL" id="BBL71041.1"/>
    </source>
</evidence>
<dbReference type="InterPro" id="IPR044929">
    <property type="entry name" value="DNA/RNA_non-sp_Endonuclease_sf"/>
</dbReference>
<dbReference type="Proteomes" id="UP000824988">
    <property type="component" value="Chromosome"/>
</dbReference>
<organism evidence="3 4">
    <name type="scientific">Methylogaea oryzae</name>
    <dbReference type="NCBI Taxonomy" id="1295382"/>
    <lineage>
        <taxon>Bacteria</taxon>
        <taxon>Pseudomonadati</taxon>
        <taxon>Pseudomonadota</taxon>
        <taxon>Gammaproteobacteria</taxon>
        <taxon>Methylococcales</taxon>
        <taxon>Methylococcaceae</taxon>
        <taxon>Methylogaea</taxon>
    </lineage>
</organism>
<dbReference type="KEGG" id="moz:MoryE10_16470"/>
<dbReference type="Pfam" id="PF13699">
    <property type="entry name" value="eCIS_core"/>
    <property type="match status" value="1"/>
</dbReference>
<feature type="compositionally biased region" description="Acidic residues" evidence="1">
    <location>
        <begin position="350"/>
        <end position="361"/>
    </location>
</feature>
<name>A0A8D5AKE5_9GAMM</name>
<proteinExistence type="predicted"/>
<dbReference type="RefSeq" id="WP_082411276.1">
    <property type="nucleotide sequence ID" value="NZ_AP019782.1"/>
</dbReference>
<dbReference type="Gene3D" id="3.40.570.10">
    <property type="entry name" value="Extracellular Endonuclease, subunit A"/>
    <property type="match status" value="1"/>
</dbReference>
<accession>A0A8D5AKE5</accession>
<sequence length="361" mass="39550">MNTRADKTHNIKNHSIANNTNPTKGGGKAAFQFADNRPEAIAQRKLQEMANNSHQARRAAQLQAMATHHLTQQPIQKMENNTGLPDNLKTGMENLSGMSLDDVKVHRNSDKPAQLQAHAYTQGTDIHLAPGQEKHLPHEAWHVVQQKQGRVKPTLQLKDNVHVNDDAGLEQEADVMGANAMQLKSPPTERTGSLSVQNVPMRLGPLQRKATVYVEEQEKKRVVITAEGKAKDFTGGAPAKNKGWNGVRKYKADAKVGDTVLAMPMTNNNYITGQAGHILAQQNGGDGGDKDNVFAQDGGVNNGPYRKDFENPMRNALDQADDNDKVNFRAVLYGNNIKQGPLNKASDNLEGSDEDTDFEGF</sequence>
<feature type="region of interest" description="Disordered" evidence="1">
    <location>
        <begin position="1"/>
        <end position="29"/>
    </location>
</feature>
<dbReference type="InterPro" id="IPR025295">
    <property type="entry name" value="eCIS_core_dom"/>
</dbReference>
<evidence type="ECO:0000313" key="4">
    <source>
        <dbReference type="Proteomes" id="UP000824988"/>
    </source>
</evidence>
<evidence type="ECO:0000259" key="2">
    <source>
        <dbReference type="Pfam" id="PF13699"/>
    </source>
</evidence>
<gene>
    <name evidence="3" type="ORF">MoryE10_16470</name>
</gene>
<dbReference type="AlphaFoldDB" id="A0A8D5AKE5"/>
<reference evidence="3" key="1">
    <citation type="submission" date="2019-06" db="EMBL/GenBank/DDBJ databases">
        <title>Complete genome sequence of Methylogaea oryzae strain JCM16910.</title>
        <authorList>
            <person name="Asakawa S."/>
        </authorList>
    </citation>
    <scope>NUCLEOTIDE SEQUENCE</scope>
    <source>
        <strain evidence="3">E10</strain>
    </source>
</reference>
<feature type="domain" description="eCIS core" evidence="2">
    <location>
        <begin position="84"/>
        <end position="149"/>
    </location>
</feature>
<evidence type="ECO:0000256" key="1">
    <source>
        <dbReference type="SAM" id="MobiDB-lite"/>
    </source>
</evidence>